<feature type="signal peptide" evidence="6">
    <location>
        <begin position="1"/>
        <end position="24"/>
    </location>
</feature>
<keyword evidence="3 4" id="KW-0408">Iron</keyword>
<dbReference type="SUPFAM" id="SSF46626">
    <property type="entry name" value="Cytochrome c"/>
    <property type="match status" value="1"/>
</dbReference>
<proteinExistence type="predicted"/>
<comment type="caution">
    <text evidence="8">The sequence shown here is derived from an EMBL/GenBank/DDBJ whole genome shotgun (WGS) entry which is preliminary data.</text>
</comment>
<dbReference type="RefSeq" id="WP_028160797.1">
    <property type="nucleotide sequence ID" value="NZ_JANUDC010000001.1"/>
</dbReference>
<evidence type="ECO:0000256" key="3">
    <source>
        <dbReference type="ARBA" id="ARBA00023004"/>
    </source>
</evidence>
<evidence type="ECO:0000256" key="1">
    <source>
        <dbReference type="ARBA" id="ARBA00022617"/>
    </source>
</evidence>
<evidence type="ECO:0000256" key="2">
    <source>
        <dbReference type="ARBA" id="ARBA00022723"/>
    </source>
</evidence>
<evidence type="ECO:0000259" key="7">
    <source>
        <dbReference type="PROSITE" id="PS51007"/>
    </source>
</evidence>
<dbReference type="PANTHER" id="PTHR35008:SF8">
    <property type="entry name" value="ALCOHOL DEHYDROGENASE CYTOCHROME C SUBUNIT"/>
    <property type="match status" value="1"/>
</dbReference>
<evidence type="ECO:0000256" key="4">
    <source>
        <dbReference type="PROSITE-ProRule" id="PRU00433"/>
    </source>
</evidence>
<dbReference type="Gene3D" id="1.10.760.10">
    <property type="entry name" value="Cytochrome c-like domain"/>
    <property type="match status" value="1"/>
</dbReference>
<feature type="region of interest" description="Disordered" evidence="5">
    <location>
        <begin position="161"/>
        <end position="182"/>
    </location>
</feature>
<dbReference type="STRING" id="375.BKD09_RS11515"/>
<reference evidence="8 9" key="1">
    <citation type="submission" date="2014-09" db="EMBL/GenBank/DDBJ databases">
        <title>Draft genome of Bradyrhizobium japonicum Is-34.</title>
        <authorList>
            <person name="Tsurumaru H."/>
            <person name="Yamakawa T."/>
            <person name="Hashimoto S."/>
            <person name="Okizaki K."/>
            <person name="Kanesaki Y."/>
            <person name="Yoshikawa H."/>
            <person name="Yajima S."/>
        </authorList>
    </citation>
    <scope>NUCLEOTIDE SEQUENCE [LARGE SCALE GENOMIC DNA]</scope>
    <source>
        <strain evidence="8 9">Is-34</strain>
    </source>
</reference>
<keyword evidence="6" id="KW-0732">Signal</keyword>
<accession>A0A0A3Z5P8</accession>
<dbReference type="PANTHER" id="PTHR35008">
    <property type="entry name" value="BLL4482 PROTEIN-RELATED"/>
    <property type="match status" value="1"/>
</dbReference>
<keyword evidence="2 4" id="KW-0479">Metal-binding</keyword>
<dbReference type="GO" id="GO:0020037">
    <property type="term" value="F:heme binding"/>
    <property type="evidence" value="ECO:0007669"/>
    <property type="project" value="InterPro"/>
</dbReference>
<feature type="domain" description="Cytochrome c" evidence="7">
    <location>
        <begin position="55"/>
        <end position="142"/>
    </location>
</feature>
<sequence>MSSHDKLILAGILTAGLVAAPALAFDFGRPATPQEIKLWDIDVGPDGKGLPGGSGTAAQGKQIFADNCAACHGDNGQGGIKDRLAGGQGTLASNMPVKTVGSFWPYATTLFDYIHRAMPYPTPGSLSTDETYAVTAYILSLNGIVPADGKVDKESLPKIRMPNRDGFIPEPEFDPARLFRKK</sequence>
<dbReference type="GO" id="GO:0046872">
    <property type="term" value="F:metal ion binding"/>
    <property type="evidence" value="ECO:0007669"/>
    <property type="project" value="UniProtKB-KW"/>
</dbReference>
<evidence type="ECO:0000256" key="5">
    <source>
        <dbReference type="SAM" id="MobiDB-lite"/>
    </source>
</evidence>
<dbReference type="Pfam" id="PF00034">
    <property type="entry name" value="Cytochrom_C"/>
    <property type="match status" value="1"/>
</dbReference>
<gene>
    <name evidence="8" type="ORF">MA20_00130</name>
</gene>
<evidence type="ECO:0000313" key="8">
    <source>
        <dbReference type="EMBL" id="KGT81208.1"/>
    </source>
</evidence>
<dbReference type="AlphaFoldDB" id="A0A0A3Z5P8"/>
<evidence type="ECO:0000256" key="6">
    <source>
        <dbReference type="SAM" id="SignalP"/>
    </source>
</evidence>
<dbReference type="InterPro" id="IPR009056">
    <property type="entry name" value="Cyt_c-like_dom"/>
</dbReference>
<evidence type="ECO:0000313" key="9">
    <source>
        <dbReference type="Proteomes" id="UP000030377"/>
    </source>
</evidence>
<dbReference type="InterPro" id="IPR051459">
    <property type="entry name" value="Cytochrome_c-type_DH"/>
</dbReference>
<protein>
    <submittedName>
        <fullName evidence="8">Cytochrome C</fullName>
    </submittedName>
</protein>
<organism evidence="8 9">
    <name type="scientific">Bradyrhizobium japonicum</name>
    <dbReference type="NCBI Taxonomy" id="375"/>
    <lineage>
        <taxon>Bacteria</taxon>
        <taxon>Pseudomonadati</taxon>
        <taxon>Pseudomonadota</taxon>
        <taxon>Alphaproteobacteria</taxon>
        <taxon>Hyphomicrobiales</taxon>
        <taxon>Nitrobacteraceae</taxon>
        <taxon>Bradyrhizobium</taxon>
    </lineage>
</organism>
<dbReference type="PROSITE" id="PS51007">
    <property type="entry name" value="CYTC"/>
    <property type="match status" value="1"/>
</dbReference>
<dbReference type="Proteomes" id="UP000030377">
    <property type="component" value="Unassembled WGS sequence"/>
</dbReference>
<dbReference type="EMBL" id="JRPN01000001">
    <property type="protein sequence ID" value="KGT81208.1"/>
    <property type="molecule type" value="Genomic_DNA"/>
</dbReference>
<name>A0A0A3Z5P8_BRAJP</name>
<keyword evidence="1 4" id="KW-0349">Heme</keyword>
<dbReference type="GO" id="GO:0009055">
    <property type="term" value="F:electron transfer activity"/>
    <property type="evidence" value="ECO:0007669"/>
    <property type="project" value="InterPro"/>
</dbReference>
<dbReference type="InterPro" id="IPR036909">
    <property type="entry name" value="Cyt_c-like_dom_sf"/>
</dbReference>
<feature type="chain" id="PRO_5002006017" evidence="6">
    <location>
        <begin position="25"/>
        <end position="182"/>
    </location>
</feature>